<sequence length="93" mass="10065">MPSHMYPGAVPVPYAPYPTAYPGATPAFLPIQHPMQARSQQWPVGYQAPAMYPMYQPFSMMPTAPYGMVPMAPVPQPPAFFDGKAKPGGALVQ</sequence>
<organism evidence="1 2">
    <name type="scientific">Trametes sanguinea</name>
    <dbReference type="NCBI Taxonomy" id="158606"/>
    <lineage>
        <taxon>Eukaryota</taxon>
        <taxon>Fungi</taxon>
        <taxon>Dikarya</taxon>
        <taxon>Basidiomycota</taxon>
        <taxon>Agaricomycotina</taxon>
        <taxon>Agaricomycetes</taxon>
        <taxon>Polyporales</taxon>
        <taxon>Polyporaceae</taxon>
        <taxon>Trametes</taxon>
    </lineage>
</organism>
<proteinExistence type="predicted"/>
<dbReference type="Proteomes" id="UP001144978">
    <property type="component" value="Unassembled WGS sequence"/>
</dbReference>
<reference evidence="1" key="1">
    <citation type="submission" date="2022-08" db="EMBL/GenBank/DDBJ databases">
        <title>Genome Sequence of Pycnoporus sanguineus.</title>
        <authorList>
            <person name="Buettner E."/>
        </authorList>
    </citation>
    <scope>NUCLEOTIDE SEQUENCE</scope>
    <source>
        <strain evidence="1">CG-C14</strain>
    </source>
</reference>
<name>A0ACC1MQY4_9APHY</name>
<gene>
    <name evidence="1" type="ORF">NUW54_g13142</name>
</gene>
<keyword evidence="2" id="KW-1185">Reference proteome</keyword>
<evidence type="ECO:0000313" key="1">
    <source>
        <dbReference type="EMBL" id="KAJ2968679.1"/>
    </source>
</evidence>
<comment type="caution">
    <text evidence="1">The sequence shown here is derived from an EMBL/GenBank/DDBJ whole genome shotgun (WGS) entry which is preliminary data.</text>
</comment>
<evidence type="ECO:0000313" key="2">
    <source>
        <dbReference type="Proteomes" id="UP001144978"/>
    </source>
</evidence>
<accession>A0ACC1MQY4</accession>
<protein>
    <submittedName>
        <fullName evidence="1">Uncharacterized protein</fullName>
    </submittedName>
</protein>
<dbReference type="EMBL" id="JANSHE010005951">
    <property type="protein sequence ID" value="KAJ2968679.1"/>
    <property type="molecule type" value="Genomic_DNA"/>
</dbReference>